<dbReference type="Proteomes" id="UP000254620">
    <property type="component" value="Unassembled WGS sequence"/>
</dbReference>
<sequence>MKLTFALAGFALMMFLFAFFVQKYINNPLTNRSFERFLIPVKPLLVAKSHALLRSPSINIIN</sequence>
<dbReference type="AlphaFoldDB" id="A0A380X264"/>
<proteinExistence type="predicted"/>
<protein>
    <submittedName>
        <fullName evidence="1">Uncharacterized protein</fullName>
    </submittedName>
</protein>
<accession>A0A380X264</accession>
<reference evidence="1 2" key="1">
    <citation type="submission" date="2018-06" db="EMBL/GenBank/DDBJ databases">
        <authorList>
            <consortium name="Pathogen Informatics"/>
            <person name="Doyle S."/>
        </authorList>
    </citation>
    <scope>NUCLEOTIDE SEQUENCE [LARGE SCALE GENOMIC DNA]</scope>
    <source>
        <strain evidence="1 2">NCTC10926</strain>
    </source>
</reference>
<dbReference type="EMBL" id="UFSW01000001">
    <property type="protein sequence ID" value="SUU97312.1"/>
    <property type="molecule type" value="Genomic_DNA"/>
</dbReference>
<name>A0A380X264_AVIPA</name>
<evidence type="ECO:0000313" key="2">
    <source>
        <dbReference type="Proteomes" id="UP000254620"/>
    </source>
</evidence>
<gene>
    <name evidence="1" type="ORF">NCTC10926_00693</name>
</gene>
<organism evidence="1 2">
    <name type="scientific">Avibacterium paragallinarum</name>
    <name type="common">Haemophilus gallinarum</name>
    <dbReference type="NCBI Taxonomy" id="728"/>
    <lineage>
        <taxon>Bacteria</taxon>
        <taxon>Pseudomonadati</taxon>
        <taxon>Pseudomonadota</taxon>
        <taxon>Gammaproteobacteria</taxon>
        <taxon>Pasteurellales</taxon>
        <taxon>Pasteurellaceae</taxon>
        <taxon>Avibacterium</taxon>
    </lineage>
</organism>
<evidence type="ECO:0000313" key="1">
    <source>
        <dbReference type="EMBL" id="SUU97312.1"/>
    </source>
</evidence>